<evidence type="ECO:0000313" key="2">
    <source>
        <dbReference type="EMBL" id="GCC19267.1"/>
    </source>
</evidence>
<dbReference type="Proteomes" id="UP000287033">
    <property type="component" value="Unassembled WGS sequence"/>
</dbReference>
<feature type="compositionally biased region" description="Basic and acidic residues" evidence="1">
    <location>
        <begin position="45"/>
        <end position="66"/>
    </location>
</feature>
<evidence type="ECO:0000256" key="1">
    <source>
        <dbReference type="SAM" id="MobiDB-lite"/>
    </source>
</evidence>
<comment type="caution">
    <text evidence="2">The sequence shown here is derived from an EMBL/GenBank/DDBJ whole genome shotgun (WGS) entry which is preliminary data.</text>
</comment>
<evidence type="ECO:0000313" key="3">
    <source>
        <dbReference type="Proteomes" id="UP000287033"/>
    </source>
</evidence>
<dbReference type="AlphaFoldDB" id="A0A401RM57"/>
<reference evidence="2 3" key="1">
    <citation type="journal article" date="2018" name="Nat. Ecol. Evol.">
        <title>Shark genomes provide insights into elasmobranch evolution and the origin of vertebrates.</title>
        <authorList>
            <person name="Hara Y"/>
            <person name="Yamaguchi K"/>
            <person name="Onimaru K"/>
            <person name="Kadota M"/>
            <person name="Koyanagi M"/>
            <person name="Keeley SD"/>
            <person name="Tatsumi K"/>
            <person name="Tanaka K"/>
            <person name="Motone F"/>
            <person name="Kageyama Y"/>
            <person name="Nozu R"/>
            <person name="Adachi N"/>
            <person name="Nishimura O"/>
            <person name="Nakagawa R"/>
            <person name="Tanegashima C"/>
            <person name="Kiyatake I"/>
            <person name="Matsumoto R"/>
            <person name="Murakumo K"/>
            <person name="Nishida K"/>
            <person name="Terakita A"/>
            <person name="Kuratani S"/>
            <person name="Sato K"/>
            <person name="Hyodo S Kuraku.S."/>
        </authorList>
    </citation>
    <scope>NUCLEOTIDE SEQUENCE [LARGE SCALE GENOMIC DNA]</scope>
</reference>
<proteinExistence type="predicted"/>
<dbReference type="EMBL" id="BEZZ01001527">
    <property type="protein sequence ID" value="GCC19267.1"/>
    <property type="molecule type" value="Genomic_DNA"/>
</dbReference>
<feature type="region of interest" description="Disordered" evidence="1">
    <location>
        <begin position="44"/>
        <end position="66"/>
    </location>
</feature>
<keyword evidence="3" id="KW-1185">Reference proteome</keyword>
<name>A0A401RM57_CHIPU</name>
<gene>
    <name evidence="2" type="ORF">chiPu_0018298</name>
</gene>
<sequence length="66" mass="7273">MLHCWLVGLLPGEARPSPAKPGDTGRSLFASSFSRYFNFAGLERPPLETRTDRGSAERGRGLNRPD</sequence>
<accession>A0A401RM57</accession>
<protein>
    <submittedName>
        <fullName evidence="2">Uncharacterized protein</fullName>
    </submittedName>
</protein>
<organism evidence="2 3">
    <name type="scientific">Chiloscyllium punctatum</name>
    <name type="common">Brownbanded bambooshark</name>
    <name type="synonym">Hemiscyllium punctatum</name>
    <dbReference type="NCBI Taxonomy" id="137246"/>
    <lineage>
        <taxon>Eukaryota</taxon>
        <taxon>Metazoa</taxon>
        <taxon>Chordata</taxon>
        <taxon>Craniata</taxon>
        <taxon>Vertebrata</taxon>
        <taxon>Chondrichthyes</taxon>
        <taxon>Elasmobranchii</taxon>
        <taxon>Galeomorphii</taxon>
        <taxon>Galeoidea</taxon>
        <taxon>Orectolobiformes</taxon>
        <taxon>Hemiscylliidae</taxon>
        <taxon>Chiloscyllium</taxon>
    </lineage>
</organism>